<name>A0ABT1UCB8_9GAMM</name>
<dbReference type="EMBL" id="JANIBM010000002">
    <property type="protein sequence ID" value="MCQ8179858.1"/>
    <property type="molecule type" value="Genomic_DNA"/>
</dbReference>
<evidence type="ECO:0000256" key="1">
    <source>
        <dbReference type="ARBA" id="ARBA00004613"/>
    </source>
</evidence>
<dbReference type="InterPro" id="IPR051398">
    <property type="entry name" value="Polysacch_Deacetylase"/>
</dbReference>
<dbReference type="Pfam" id="PF01522">
    <property type="entry name" value="Polysacc_deac_1"/>
    <property type="match status" value="1"/>
</dbReference>
<dbReference type="SUPFAM" id="SSF88713">
    <property type="entry name" value="Glycoside hydrolase/deacetylase"/>
    <property type="match status" value="1"/>
</dbReference>
<comment type="caution">
    <text evidence="4">The sequence shown here is derived from an EMBL/GenBank/DDBJ whole genome shotgun (WGS) entry which is preliminary data.</text>
</comment>
<dbReference type="Proteomes" id="UP001524569">
    <property type="component" value="Unassembled WGS sequence"/>
</dbReference>
<dbReference type="PROSITE" id="PS51677">
    <property type="entry name" value="NODB"/>
    <property type="match status" value="1"/>
</dbReference>
<evidence type="ECO:0000259" key="3">
    <source>
        <dbReference type="PROSITE" id="PS51677"/>
    </source>
</evidence>
<organism evidence="4 5">
    <name type="scientific">Methylomonas aurea</name>
    <dbReference type="NCBI Taxonomy" id="2952224"/>
    <lineage>
        <taxon>Bacteria</taxon>
        <taxon>Pseudomonadati</taxon>
        <taxon>Pseudomonadota</taxon>
        <taxon>Gammaproteobacteria</taxon>
        <taxon>Methylococcales</taxon>
        <taxon>Methylococcaceae</taxon>
        <taxon>Methylomonas</taxon>
    </lineage>
</organism>
<sequence>MSHIRSPIVLMYHGTPSETPESVYSIKSNLFAQHLRYLQKNDWTTILFKDLATPHSLPEKSIVLTFDDGYKDNFQGAFLPLLEHNMKASWFITTDCIGGHAQWLGKISQQSQMLDATQLLEMHSAGMEIASHTCSHPDLSRLSYDQQFAEFNSAKKILENLLSAPVTSLAYPFGRFNANSLPAAEHAGYSLACTTRPGWFGSENNPFLVRRIAIFSGDSPGILARKLAYADNDVSWKKIVSYYTGRVLNKLHAKVGID</sequence>
<dbReference type="RefSeq" id="WP_256609242.1">
    <property type="nucleotide sequence ID" value="NZ_JANIBM010000002.1"/>
</dbReference>
<gene>
    <name evidence="4" type="ORF">NP603_01940</name>
</gene>
<reference evidence="4 5" key="1">
    <citation type="submission" date="2022-07" db="EMBL/GenBank/DDBJ databases">
        <title>Methylomonas rivi sp. nov., Methylomonas rosea sp. nov., Methylomonas aureus sp. nov. and Methylomonas subterranea sp. nov., four novel methanotrophs isolated from a freshwater creek and the deep terrestrial subsurface.</title>
        <authorList>
            <person name="Abin C."/>
            <person name="Sankaranarayanan K."/>
            <person name="Garner C."/>
            <person name="Sindelar R."/>
            <person name="Kotary K."/>
            <person name="Garner R."/>
            <person name="Barclay S."/>
            <person name="Lawson P."/>
            <person name="Krumholz L."/>
        </authorList>
    </citation>
    <scope>NUCLEOTIDE SEQUENCE [LARGE SCALE GENOMIC DNA]</scope>
    <source>
        <strain evidence="4 5">SURF-1</strain>
    </source>
</reference>
<feature type="domain" description="NodB homology" evidence="3">
    <location>
        <begin position="60"/>
        <end position="258"/>
    </location>
</feature>
<dbReference type="Gene3D" id="3.20.20.370">
    <property type="entry name" value="Glycoside hydrolase/deacetylase"/>
    <property type="match status" value="1"/>
</dbReference>
<dbReference type="PANTHER" id="PTHR34216:SF3">
    <property type="entry name" value="POLY-BETA-1,6-N-ACETYL-D-GLUCOSAMINE N-DEACETYLASE"/>
    <property type="match status" value="1"/>
</dbReference>
<evidence type="ECO:0000313" key="5">
    <source>
        <dbReference type="Proteomes" id="UP001524569"/>
    </source>
</evidence>
<accession>A0ABT1UCB8</accession>
<dbReference type="PANTHER" id="PTHR34216">
    <property type="match status" value="1"/>
</dbReference>
<comment type="subcellular location">
    <subcellularLocation>
        <location evidence="1">Secreted</location>
    </subcellularLocation>
</comment>
<keyword evidence="2" id="KW-0732">Signal</keyword>
<dbReference type="InterPro" id="IPR011330">
    <property type="entry name" value="Glyco_hydro/deAcase_b/a-brl"/>
</dbReference>
<proteinExistence type="predicted"/>
<dbReference type="InterPro" id="IPR002509">
    <property type="entry name" value="NODB_dom"/>
</dbReference>
<dbReference type="CDD" id="cd10918">
    <property type="entry name" value="CE4_NodB_like_5s_6s"/>
    <property type="match status" value="1"/>
</dbReference>
<protein>
    <submittedName>
        <fullName evidence="4">Polysaccharide deacetylase family protein</fullName>
    </submittedName>
</protein>
<evidence type="ECO:0000256" key="2">
    <source>
        <dbReference type="ARBA" id="ARBA00022729"/>
    </source>
</evidence>
<evidence type="ECO:0000313" key="4">
    <source>
        <dbReference type="EMBL" id="MCQ8179858.1"/>
    </source>
</evidence>
<keyword evidence="5" id="KW-1185">Reference proteome</keyword>